<dbReference type="EMBL" id="BGPR01104424">
    <property type="protein sequence ID" value="GBM69646.1"/>
    <property type="molecule type" value="Genomic_DNA"/>
</dbReference>
<dbReference type="AlphaFoldDB" id="A0A4Y2HXG7"/>
<dbReference type="Proteomes" id="UP000499080">
    <property type="component" value="Unassembled WGS sequence"/>
</dbReference>
<protein>
    <submittedName>
        <fullName evidence="2">Uncharacterized protein</fullName>
    </submittedName>
</protein>
<evidence type="ECO:0000313" key="2">
    <source>
        <dbReference type="EMBL" id="GBM69646.1"/>
    </source>
</evidence>
<name>A0A4Y2HXG7_ARAVE</name>
<evidence type="ECO:0000313" key="1">
    <source>
        <dbReference type="EMBL" id="GBM69630.1"/>
    </source>
</evidence>
<sequence>MKILGSKPSHVTLRANEKRPRSLLCRIRKYASHLRVSGLPISHVWSSSNGARSLSCDDSPIDSEEDLEDRMWQQLRSCVRIVPRACALESQLV</sequence>
<accession>A0A4Y2HXG7</accession>
<gene>
    <name evidence="1" type="ORF">AVEN_191476_1</name>
    <name evidence="2" type="ORF">AVEN_254908_1</name>
</gene>
<proteinExistence type="predicted"/>
<organism evidence="2 3">
    <name type="scientific">Araneus ventricosus</name>
    <name type="common">Orbweaver spider</name>
    <name type="synonym">Epeira ventricosa</name>
    <dbReference type="NCBI Taxonomy" id="182803"/>
    <lineage>
        <taxon>Eukaryota</taxon>
        <taxon>Metazoa</taxon>
        <taxon>Ecdysozoa</taxon>
        <taxon>Arthropoda</taxon>
        <taxon>Chelicerata</taxon>
        <taxon>Arachnida</taxon>
        <taxon>Araneae</taxon>
        <taxon>Araneomorphae</taxon>
        <taxon>Entelegynae</taxon>
        <taxon>Araneoidea</taxon>
        <taxon>Araneidae</taxon>
        <taxon>Araneus</taxon>
    </lineage>
</organism>
<reference evidence="2 3" key="1">
    <citation type="journal article" date="2019" name="Sci. Rep.">
        <title>Orb-weaving spider Araneus ventricosus genome elucidates the spidroin gene catalogue.</title>
        <authorList>
            <person name="Kono N."/>
            <person name="Nakamura H."/>
            <person name="Ohtoshi R."/>
            <person name="Moran D.A.P."/>
            <person name="Shinohara A."/>
            <person name="Yoshida Y."/>
            <person name="Fujiwara M."/>
            <person name="Mori M."/>
            <person name="Tomita M."/>
            <person name="Arakawa K."/>
        </authorList>
    </citation>
    <scope>NUCLEOTIDE SEQUENCE [LARGE SCALE GENOMIC DNA]</scope>
</reference>
<evidence type="ECO:0000313" key="3">
    <source>
        <dbReference type="Proteomes" id="UP000499080"/>
    </source>
</evidence>
<keyword evidence="3" id="KW-1185">Reference proteome</keyword>
<dbReference type="EMBL" id="BGPR01104420">
    <property type="protein sequence ID" value="GBM69630.1"/>
    <property type="molecule type" value="Genomic_DNA"/>
</dbReference>
<comment type="caution">
    <text evidence="2">The sequence shown here is derived from an EMBL/GenBank/DDBJ whole genome shotgun (WGS) entry which is preliminary data.</text>
</comment>